<protein>
    <recommendedName>
        <fullName evidence="5">TPM domain-containing protein</fullName>
    </recommendedName>
</protein>
<keyword evidence="4" id="KW-1185">Reference proteome</keyword>
<gene>
    <name evidence="3" type="ORF">DF220_05485</name>
</gene>
<feature type="coiled-coil region" evidence="1">
    <location>
        <begin position="53"/>
        <end position="80"/>
    </location>
</feature>
<organism evidence="3 4">
    <name type="scientific">Homoserinimonas hongtaonis</name>
    <dbReference type="NCBI Taxonomy" id="2079791"/>
    <lineage>
        <taxon>Bacteria</taxon>
        <taxon>Bacillati</taxon>
        <taxon>Actinomycetota</taxon>
        <taxon>Actinomycetes</taxon>
        <taxon>Micrococcales</taxon>
        <taxon>Microbacteriaceae</taxon>
        <taxon>Homoserinimonas</taxon>
    </lineage>
</organism>
<reference evidence="4" key="1">
    <citation type="submission" date="2018-04" db="EMBL/GenBank/DDBJ databases">
        <authorList>
            <person name="Liu S."/>
            <person name="Wang Z."/>
            <person name="Li J."/>
        </authorList>
    </citation>
    <scope>NUCLEOTIDE SEQUENCE [LARGE SCALE GENOMIC DNA]</scope>
    <source>
        <strain evidence="4">S1194</strain>
    </source>
</reference>
<evidence type="ECO:0000256" key="2">
    <source>
        <dbReference type="SAM" id="Phobius"/>
    </source>
</evidence>
<sequence>MGELASAAGTAIVTVLVIVGVLLGVGFGLLFRRNRAAALSSPRTGADPLEAAAQRANILLVRADDAVRDAQDELDFALAQFGTESTASLSRTLSESRRQIMEAFELQQKLDDHVPDTTTQRREWTSRIAHLCESTMARLNAELKAFEKLRELDRRVPENLAALRTTIDTAAARDSRAATVLVELESAYSAAAIASVVDNRTRAVEARRLATAALETAAAASTSPSTTAAAATLSALRDGEEQVRRSLHLYDAIDTLAGQLAAATAALDSLAESTKAAIAEAKTVRDTATDAAAAASVIDAITMAETSLGQADPRDPVAALDRLREANSRLDSALAGARNQQRRLDQAREAYTGALVAARSQVTATRDFIDTRRGGIGREARTRLAEAERLLAVAQAEADPVIALDTARSAGTYARDADALARYDVMH</sequence>
<evidence type="ECO:0008006" key="5">
    <source>
        <dbReference type="Google" id="ProtNLM"/>
    </source>
</evidence>
<feature type="transmembrane region" description="Helical" evidence="2">
    <location>
        <begin position="6"/>
        <end position="31"/>
    </location>
</feature>
<evidence type="ECO:0000313" key="3">
    <source>
        <dbReference type="EMBL" id="PWB97339.1"/>
    </source>
</evidence>
<accession>A0A2U1T0E8</accession>
<name>A0A2U1T0E8_9MICO</name>
<dbReference type="RefSeq" id="WP_108997354.1">
    <property type="nucleotide sequence ID" value="NZ_QEEX01000001.1"/>
</dbReference>
<comment type="caution">
    <text evidence="3">The sequence shown here is derived from an EMBL/GenBank/DDBJ whole genome shotgun (WGS) entry which is preliminary data.</text>
</comment>
<keyword evidence="2" id="KW-0812">Transmembrane</keyword>
<keyword evidence="2" id="KW-1133">Transmembrane helix</keyword>
<dbReference type="AlphaFoldDB" id="A0A2U1T0E8"/>
<dbReference type="EMBL" id="QEEX01000001">
    <property type="protein sequence ID" value="PWB97339.1"/>
    <property type="molecule type" value="Genomic_DNA"/>
</dbReference>
<evidence type="ECO:0000313" key="4">
    <source>
        <dbReference type="Proteomes" id="UP000244978"/>
    </source>
</evidence>
<proteinExistence type="predicted"/>
<evidence type="ECO:0000256" key="1">
    <source>
        <dbReference type="SAM" id="Coils"/>
    </source>
</evidence>
<feature type="coiled-coil region" evidence="1">
    <location>
        <begin position="320"/>
        <end position="350"/>
    </location>
</feature>
<keyword evidence="1" id="KW-0175">Coiled coil</keyword>
<dbReference type="Proteomes" id="UP000244978">
    <property type="component" value="Unassembled WGS sequence"/>
</dbReference>
<keyword evidence="2" id="KW-0472">Membrane</keyword>